<dbReference type="Gene3D" id="3.30.70.1450">
    <property type="entry name" value="Regulator of K+ conductance, C-terminal domain"/>
    <property type="match status" value="1"/>
</dbReference>
<dbReference type="Pfam" id="PF02254">
    <property type="entry name" value="TrkA_N"/>
    <property type="match status" value="1"/>
</dbReference>
<feature type="domain" description="RCK N-terminal" evidence="1">
    <location>
        <begin position="2"/>
        <end position="118"/>
    </location>
</feature>
<dbReference type="PROSITE" id="PS51201">
    <property type="entry name" value="RCK_N"/>
    <property type="match status" value="1"/>
</dbReference>
<evidence type="ECO:0000259" key="2">
    <source>
        <dbReference type="PROSITE" id="PS51202"/>
    </source>
</evidence>
<dbReference type="InterPro" id="IPR006037">
    <property type="entry name" value="RCK_C"/>
</dbReference>
<dbReference type="Proteomes" id="UP000094463">
    <property type="component" value="Chromosome"/>
</dbReference>
<dbReference type="GO" id="GO:0008324">
    <property type="term" value="F:monoatomic cation transmembrane transporter activity"/>
    <property type="evidence" value="ECO:0007669"/>
    <property type="project" value="InterPro"/>
</dbReference>
<dbReference type="STRING" id="632773.BBEV_1976"/>
<dbReference type="GO" id="GO:0006813">
    <property type="term" value="P:potassium ion transport"/>
    <property type="evidence" value="ECO:0007669"/>
    <property type="project" value="InterPro"/>
</dbReference>
<dbReference type="InterPro" id="IPR036721">
    <property type="entry name" value="RCK_C_sf"/>
</dbReference>
<evidence type="ECO:0000313" key="4">
    <source>
        <dbReference type="Proteomes" id="UP000094463"/>
    </source>
</evidence>
<gene>
    <name evidence="3" type="primary">trkA-2</name>
    <name evidence="3" type="ORF">BBEV_1976</name>
</gene>
<feature type="domain" description="RCK C-terminal" evidence="2">
    <location>
        <begin position="135"/>
        <end position="218"/>
    </location>
</feature>
<dbReference type="InterPro" id="IPR003148">
    <property type="entry name" value="RCK_N"/>
</dbReference>
<keyword evidence="4" id="KW-1185">Reference proteome</keyword>
<dbReference type="OrthoDB" id="9776294at2"/>
<dbReference type="AlphaFoldDB" id="A0A1D7QWE5"/>
<accession>A0A1D7QWE5</accession>
<dbReference type="SUPFAM" id="SSF51735">
    <property type="entry name" value="NAD(P)-binding Rossmann-fold domains"/>
    <property type="match status" value="1"/>
</dbReference>
<dbReference type="Pfam" id="PF02080">
    <property type="entry name" value="TrkA_C"/>
    <property type="match status" value="1"/>
</dbReference>
<dbReference type="Gene3D" id="3.40.50.720">
    <property type="entry name" value="NAD(P)-binding Rossmann-like Domain"/>
    <property type="match status" value="1"/>
</dbReference>
<organism evidence="3 4">
    <name type="scientific">Salisediminibacterium beveridgei</name>
    <dbReference type="NCBI Taxonomy" id="632773"/>
    <lineage>
        <taxon>Bacteria</taxon>
        <taxon>Bacillati</taxon>
        <taxon>Bacillota</taxon>
        <taxon>Bacilli</taxon>
        <taxon>Bacillales</taxon>
        <taxon>Bacillaceae</taxon>
        <taxon>Salisediminibacterium</taxon>
    </lineage>
</organism>
<dbReference type="PANTHER" id="PTHR43833:SF7">
    <property type="entry name" value="KTR SYSTEM POTASSIUM UPTAKE PROTEIN C"/>
    <property type="match status" value="1"/>
</dbReference>
<dbReference type="RefSeq" id="WP_069365328.1">
    <property type="nucleotide sequence ID" value="NZ_CP012502.1"/>
</dbReference>
<dbReference type="EMBL" id="CP012502">
    <property type="protein sequence ID" value="AOM83337.1"/>
    <property type="molecule type" value="Genomic_DNA"/>
</dbReference>
<reference evidence="3 4" key="1">
    <citation type="submission" date="2015-08" db="EMBL/GenBank/DDBJ databases">
        <title>The complete genome sequence of Bacillus beveridgei MLTeJB.</title>
        <authorList>
            <person name="Hanson T.E."/>
            <person name="Mesa C."/>
            <person name="Basesman S.M."/>
            <person name="Oremland R.S."/>
        </authorList>
    </citation>
    <scope>NUCLEOTIDE SEQUENCE [LARGE SCALE GENOMIC DNA]</scope>
    <source>
        <strain evidence="3 4">MLTeJB</strain>
    </source>
</reference>
<dbReference type="PANTHER" id="PTHR43833">
    <property type="entry name" value="POTASSIUM CHANNEL PROTEIN 2-RELATED-RELATED"/>
    <property type="match status" value="1"/>
</dbReference>
<dbReference type="PROSITE" id="PS51202">
    <property type="entry name" value="RCK_C"/>
    <property type="match status" value="1"/>
</dbReference>
<dbReference type="KEGG" id="bbev:BBEV_1976"/>
<dbReference type="InterPro" id="IPR036291">
    <property type="entry name" value="NAD(P)-bd_dom_sf"/>
</dbReference>
<dbReference type="InterPro" id="IPR050721">
    <property type="entry name" value="Trk_Ktr_HKT_K-transport"/>
</dbReference>
<dbReference type="PATRIC" id="fig|632773.3.peg.2071"/>
<proteinExistence type="predicted"/>
<evidence type="ECO:0000259" key="1">
    <source>
        <dbReference type="PROSITE" id="PS51201"/>
    </source>
</evidence>
<sequence length="218" mass="24652">MKKQFAIIGLGRFGSSMCRELHHMGHEVLAIDHNPKKVEAMEPFSTHTMVLDTTDENNLIRIGIKNFEHVIVAIGENIQASILTVLHLKDLEIPEVWVKAQNSYHHKVLEKIGADRIFHPEEEMGNRIAEFLTSEKVLDYIDLSVDYSIVELLATEKIAGKTLVDLDIRAKYGCTVIAIKQKNKVDVTPDPNETLNKGDILVMIGDKKDLRRFQDGVL</sequence>
<name>A0A1D7QWE5_9BACI</name>
<evidence type="ECO:0000313" key="3">
    <source>
        <dbReference type="EMBL" id="AOM83337.1"/>
    </source>
</evidence>
<protein>
    <submittedName>
        <fullName evidence="3">Potassium transporter TrkA</fullName>
    </submittedName>
</protein>
<dbReference type="SUPFAM" id="SSF116726">
    <property type="entry name" value="TrkA C-terminal domain-like"/>
    <property type="match status" value="1"/>
</dbReference>